<dbReference type="Proteomes" id="UP000317315">
    <property type="component" value="Unassembled WGS sequence"/>
</dbReference>
<dbReference type="GO" id="GO:0005829">
    <property type="term" value="C:cytosol"/>
    <property type="evidence" value="ECO:0007669"/>
    <property type="project" value="TreeGrafter"/>
</dbReference>
<dbReference type="SUPFAM" id="SSF55120">
    <property type="entry name" value="Pseudouridine synthase"/>
    <property type="match status" value="1"/>
</dbReference>
<dbReference type="PANTHER" id="PTHR47811:SF1">
    <property type="entry name" value="TRNA PSEUDOURIDINE SYNTHASE D"/>
    <property type="match status" value="1"/>
</dbReference>
<dbReference type="GO" id="GO:0140098">
    <property type="term" value="F:catalytic activity, acting on RNA"/>
    <property type="evidence" value="ECO:0007669"/>
    <property type="project" value="UniProtKB-ARBA"/>
</dbReference>
<dbReference type="Pfam" id="PF01142">
    <property type="entry name" value="TruD"/>
    <property type="match status" value="1"/>
</dbReference>
<dbReference type="AlphaFoldDB" id="A0A521CGT2"/>
<organism evidence="2 3">
    <name type="scientific">Balnearium lithotrophicum</name>
    <dbReference type="NCBI Taxonomy" id="223788"/>
    <lineage>
        <taxon>Bacteria</taxon>
        <taxon>Pseudomonadati</taxon>
        <taxon>Aquificota</taxon>
        <taxon>Aquificia</taxon>
        <taxon>Desulfurobacteriales</taxon>
        <taxon>Desulfurobacteriaceae</taxon>
        <taxon>Balnearium</taxon>
    </lineage>
</organism>
<name>A0A521CGT2_9BACT</name>
<evidence type="ECO:0000256" key="1">
    <source>
        <dbReference type="ARBA" id="ARBA00022694"/>
    </source>
</evidence>
<dbReference type="GO" id="GO:0009982">
    <property type="term" value="F:pseudouridine synthase activity"/>
    <property type="evidence" value="ECO:0007669"/>
    <property type="project" value="InterPro"/>
</dbReference>
<dbReference type="InterPro" id="IPR020103">
    <property type="entry name" value="PsdUridine_synth_cat_dom_sf"/>
</dbReference>
<dbReference type="InterPro" id="IPR001656">
    <property type="entry name" value="PsdUridine_synth_TruD"/>
</dbReference>
<dbReference type="InterPro" id="IPR050170">
    <property type="entry name" value="TruD_pseudoU_synthase"/>
</dbReference>
<proteinExistence type="predicted"/>
<evidence type="ECO:0000313" key="3">
    <source>
        <dbReference type="Proteomes" id="UP000317315"/>
    </source>
</evidence>
<keyword evidence="1" id="KW-0819">tRNA processing</keyword>
<protein>
    <submittedName>
        <fullName evidence="2">tRNA pseudouridine13 synthase</fullName>
    </submittedName>
</protein>
<keyword evidence="3" id="KW-1185">Reference proteome</keyword>
<dbReference type="PANTHER" id="PTHR47811">
    <property type="entry name" value="TRNA PSEUDOURIDINE SYNTHASE D"/>
    <property type="match status" value="1"/>
</dbReference>
<evidence type="ECO:0000313" key="2">
    <source>
        <dbReference type="EMBL" id="SMO58629.1"/>
    </source>
</evidence>
<dbReference type="RefSeq" id="WP_142935556.1">
    <property type="nucleotide sequence ID" value="NZ_FXTM01000012.1"/>
</dbReference>
<gene>
    <name evidence="2" type="ORF">SAMN06269117_11259</name>
</gene>
<sequence>MRIKFKPEDFKVEEILSEKPSNEGSYRAYLLKKRGLETEEALRRISKLSRVPLREISYGGKKDKNAETLQYISVPKKFRLREIKEKNLSLSEVGFLKKSVREVVLGNRFEILVRDTFKIDGERLRILKDIGIPNYYGEQRFTSSRKGKLFVQLLDELEEALKFLFQPAGFENSRERRGKRLFLERNYEGALTYLRGWRKRVAEFLLKGGDLKKAFRLIPKSEIEFQINVLQSFMFNEKLREIIEGSNVETFKLKYRMGELLYPKEKIEVPGEIPSYIPFSKEYSEIVERIQLNEKSLKNYISLFHRFKRRTMVKPKNFHFELKGEGLLLKFELPKGSYATNILRFLFNAV</sequence>
<dbReference type="GO" id="GO:0008033">
    <property type="term" value="P:tRNA processing"/>
    <property type="evidence" value="ECO:0007669"/>
    <property type="project" value="UniProtKB-KW"/>
</dbReference>
<dbReference type="EMBL" id="FXTM01000012">
    <property type="protein sequence ID" value="SMO58629.1"/>
    <property type="molecule type" value="Genomic_DNA"/>
</dbReference>
<dbReference type="Gene3D" id="3.30.2350.20">
    <property type="entry name" value="TruD, catalytic domain"/>
    <property type="match status" value="2"/>
</dbReference>
<dbReference type="GO" id="GO:0001522">
    <property type="term" value="P:pseudouridine synthesis"/>
    <property type="evidence" value="ECO:0007669"/>
    <property type="project" value="InterPro"/>
</dbReference>
<dbReference type="GO" id="GO:0003723">
    <property type="term" value="F:RNA binding"/>
    <property type="evidence" value="ECO:0007669"/>
    <property type="project" value="InterPro"/>
</dbReference>
<dbReference type="InterPro" id="IPR042214">
    <property type="entry name" value="TruD_catalytic"/>
</dbReference>
<accession>A0A521CGT2</accession>
<dbReference type="OrthoDB" id="11909at2"/>
<reference evidence="2 3" key="1">
    <citation type="submission" date="2017-05" db="EMBL/GenBank/DDBJ databases">
        <authorList>
            <person name="Varghese N."/>
            <person name="Submissions S."/>
        </authorList>
    </citation>
    <scope>NUCLEOTIDE SEQUENCE [LARGE SCALE GENOMIC DNA]</scope>
    <source>
        <strain evidence="2 3">DSM 16304</strain>
    </source>
</reference>